<dbReference type="PRINTS" id="PR00003">
    <property type="entry name" value="4DISULPHCORE"/>
</dbReference>
<evidence type="ECO:0000259" key="2">
    <source>
        <dbReference type="PROSITE" id="PS51390"/>
    </source>
</evidence>
<reference evidence="3 4" key="1">
    <citation type="journal article" date="2011" name="Nature">
        <title>A high-resolution map of human evolutionary constraint using 29 mammals.</title>
        <authorList>
            <person name="Lindblad-Toh K."/>
            <person name="Garber M."/>
            <person name="Zuk O."/>
            <person name="Lin M.F."/>
            <person name="Parker B.J."/>
            <person name="Washietl S."/>
            <person name="Kheradpour P."/>
            <person name="Ernst J."/>
            <person name="Jordan G."/>
            <person name="Mauceli E."/>
            <person name="Ward L.D."/>
            <person name="Lowe C.B."/>
            <person name="Holloway A.K."/>
            <person name="Clamp M."/>
            <person name="Gnerre S."/>
            <person name="Alfoldi J."/>
            <person name="Beal K."/>
            <person name="Chang J."/>
            <person name="Clawson H."/>
            <person name="Cuff J."/>
            <person name="Di Palma F."/>
            <person name="Fitzgerald S."/>
            <person name="Flicek P."/>
            <person name="Guttman M."/>
            <person name="Hubisz M.J."/>
            <person name="Jaffe D.B."/>
            <person name="Jungreis I."/>
            <person name="Kent W.J."/>
            <person name="Kostka D."/>
            <person name="Lara M."/>
            <person name="Martins A.L."/>
            <person name="Massingham T."/>
            <person name="Moltke I."/>
            <person name="Raney B.J."/>
            <person name="Rasmussen M.D."/>
            <person name="Robinson J."/>
            <person name="Stark A."/>
            <person name="Vilella A.J."/>
            <person name="Wen J."/>
            <person name="Xie X."/>
            <person name="Zody M.C."/>
            <person name="Baldwin J."/>
            <person name="Bloom T."/>
            <person name="Chin C.W."/>
            <person name="Heiman D."/>
            <person name="Nicol R."/>
            <person name="Nusbaum C."/>
            <person name="Young S."/>
            <person name="Wilkinson J."/>
            <person name="Worley K.C."/>
            <person name="Kovar C.L."/>
            <person name="Muzny D.M."/>
            <person name="Gibbs R.A."/>
            <person name="Cree A."/>
            <person name="Dihn H.H."/>
            <person name="Fowler G."/>
            <person name="Jhangiani S."/>
            <person name="Joshi V."/>
            <person name="Lee S."/>
            <person name="Lewis L.R."/>
            <person name="Nazareth L.V."/>
            <person name="Okwuonu G."/>
            <person name="Santibanez J."/>
            <person name="Warren W.C."/>
            <person name="Mardis E.R."/>
            <person name="Weinstock G.M."/>
            <person name="Wilson R.K."/>
            <person name="Delehaunty K."/>
            <person name="Dooling D."/>
            <person name="Fronik C."/>
            <person name="Fulton L."/>
            <person name="Fulton B."/>
            <person name="Graves T."/>
            <person name="Minx P."/>
            <person name="Sodergren E."/>
            <person name="Birney E."/>
            <person name="Margulies E.H."/>
            <person name="Herrero J."/>
            <person name="Green E.D."/>
            <person name="Haussler D."/>
            <person name="Siepel A."/>
            <person name="Goldman N."/>
            <person name="Pollard K.S."/>
            <person name="Pedersen J.S."/>
            <person name="Lander E.S."/>
            <person name="Kellis M."/>
        </authorList>
    </citation>
    <scope>NUCLEOTIDE SEQUENCE [LARGE SCALE GENOMIC DNA]</scope>
</reference>
<dbReference type="eggNOG" id="ENOG502TEXR">
    <property type="taxonomic scope" value="Eukaryota"/>
</dbReference>
<dbReference type="InParanoid" id="G1Q9I7"/>
<feature type="signal peptide" evidence="1">
    <location>
        <begin position="1"/>
        <end position="23"/>
    </location>
</feature>
<dbReference type="PROSITE" id="PS51390">
    <property type="entry name" value="WAP"/>
    <property type="match status" value="1"/>
</dbReference>
<dbReference type="Gene3D" id="4.10.75.10">
    <property type="entry name" value="Elafin-like"/>
    <property type="match status" value="1"/>
</dbReference>
<dbReference type="GO" id="GO:0030414">
    <property type="term" value="F:peptidase inhibitor activity"/>
    <property type="evidence" value="ECO:0007669"/>
    <property type="project" value="InterPro"/>
</dbReference>
<protein>
    <recommendedName>
        <fullName evidence="2">WAP domain-containing protein</fullName>
    </recommendedName>
</protein>
<feature type="domain" description="WAP" evidence="2">
    <location>
        <begin position="29"/>
        <end position="76"/>
    </location>
</feature>
<dbReference type="Proteomes" id="UP000001074">
    <property type="component" value="Unassembled WGS sequence"/>
</dbReference>
<dbReference type="HOGENOM" id="CLU_200089_0_0_1"/>
<dbReference type="SUPFAM" id="SSF57256">
    <property type="entry name" value="Elafin-like"/>
    <property type="match status" value="1"/>
</dbReference>
<organism evidence="3 4">
    <name type="scientific">Myotis lucifugus</name>
    <name type="common">Little brown bat</name>
    <dbReference type="NCBI Taxonomy" id="59463"/>
    <lineage>
        <taxon>Eukaryota</taxon>
        <taxon>Metazoa</taxon>
        <taxon>Chordata</taxon>
        <taxon>Craniata</taxon>
        <taxon>Vertebrata</taxon>
        <taxon>Euteleostomi</taxon>
        <taxon>Mammalia</taxon>
        <taxon>Eutheria</taxon>
        <taxon>Laurasiatheria</taxon>
        <taxon>Chiroptera</taxon>
        <taxon>Yangochiroptera</taxon>
        <taxon>Vespertilionidae</taxon>
        <taxon>Myotis</taxon>
    </lineage>
</organism>
<dbReference type="EMBL" id="AAPE02071931">
    <property type="status" value="NOT_ANNOTATED_CDS"/>
    <property type="molecule type" value="Genomic_DNA"/>
</dbReference>
<proteinExistence type="predicted"/>
<dbReference type="InterPro" id="IPR036645">
    <property type="entry name" value="Elafin-like_sf"/>
</dbReference>
<evidence type="ECO:0000256" key="1">
    <source>
        <dbReference type="SAM" id="SignalP"/>
    </source>
</evidence>
<dbReference type="SMART" id="SM00217">
    <property type="entry name" value="WAP"/>
    <property type="match status" value="1"/>
</dbReference>
<dbReference type="Pfam" id="PF00095">
    <property type="entry name" value="WAP"/>
    <property type="match status" value="1"/>
</dbReference>
<keyword evidence="1" id="KW-0732">Signal</keyword>
<dbReference type="GO" id="GO:0005576">
    <property type="term" value="C:extracellular region"/>
    <property type="evidence" value="ECO:0007669"/>
    <property type="project" value="InterPro"/>
</dbReference>
<accession>G1Q9I7</accession>
<dbReference type="Ensembl" id="ENSMLUT00000027442.1">
    <property type="protein sequence ID" value="ENSMLUP00000020370.1"/>
    <property type="gene ID" value="ENSMLUG00000025561.1"/>
</dbReference>
<reference evidence="3" key="3">
    <citation type="submission" date="2025-09" db="UniProtKB">
        <authorList>
            <consortium name="Ensembl"/>
        </authorList>
    </citation>
    <scope>IDENTIFICATION</scope>
</reference>
<feature type="chain" id="PRO_5003419313" description="WAP domain-containing protein" evidence="1">
    <location>
        <begin position="24"/>
        <end position="80"/>
    </location>
</feature>
<dbReference type="OMA" id="PEFFLEC"/>
<dbReference type="AlphaFoldDB" id="G1Q9I7"/>
<dbReference type="STRING" id="59463.ENSMLUP00000020370"/>
<keyword evidence="4" id="KW-1185">Reference proteome</keyword>
<name>G1Q9I7_MYOLU</name>
<dbReference type="GeneTree" id="ENSGT00390000002529"/>
<reference evidence="3" key="2">
    <citation type="submission" date="2025-08" db="UniProtKB">
        <authorList>
            <consortium name="Ensembl"/>
        </authorList>
    </citation>
    <scope>IDENTIFICATION</scope>
</reference>
<sequence length="80" mass="9467">MRQSSLSVLTGIFLLLCLHLAQPEWRAMDVVKPGHCPEFPLRCPFTMIPLCRRDRICKKDKKCCFYNCRYQCMVPWESLD</sequence>
<evidence type="ECO:0000313" key="3">
    <source>
        <dbReference type="Ensembl" id="ENSMLUP00000020370.1"/>
    </source>
</evidence>
<evidence type="ECO:0000313" key="4">
    <source>
        <dbReference type="Proteomes" id="UP000001074"/>
    </source>
</evidence>
<dbReference type="InterPro" id="IPR008197">
    <property type="entry name" value="WAP_dom"/>
</dbReference>